<dbReference type="InterPro" id="IPR036388">
    <property type="entry name" value="WH-like_DNA-bd_sf"/>
</dbReference>
<dbReference type="Proteomes" id="UP001169242">
    <property type="component" value="Unassembled WGS sequence"/>
</dbReference>
<name>A0AA42DQG2_9FIRM</name>
<dbReference type="CDD" id="cd06171">
    <property type="entry name" value="Sigma70_r4"/>
    <property type="match status" value="1"/>
</dbReference>
<keyword evidence="8" id="KW-1185">Reference proteome</keyword>
<dbReference type="InterPro" id="IPR013324">
    <property type="entry name" value="RNA_pol_sigma_r3/r4-like"/>
</dbReference>
<dbReference type="NCBIfam" id="TIGR02937">
    <property type="entry name" value="sigma70-ECF"/>
    <property type="match status" value="1"/>
</dbReference>
<keyword evidence="2" id="KW-0805">Transcription regulation</keyword>
<evidence type="ECO:0000256" key="2">
    <source>
        <dbReference type="ARBA" id="ARBA00023015"/>
    </source>
</evidence>
<proteinExistence type="inferred from homology"/>
<dbReference type="SUPFAM" id="SSF88659">
    <property type="entry name" value="Sigma3 and sigma4 domains of RNA polymerase sigma factors"/>
    <property type="match status" value="1"/>
</dbReference>
<accession>A0AA42DQG2</accession>
<dbReference type="GO" id="GO:0003677">
    <property type="term" value="F:DNA binding"/>
    <property type="evidence" value="ECO:0007669"/>
    <property type="project" value="InterPro"/>
</dbReference>
<dbReference type="PANTHER" id="PTHR43133:SF60">
    <property type="entry name" value="RNA POLYMERASE SIGMA FACTOR SIGV"/>
    <property type="match status" value="1"/>
</dbReference>
<feature type="domain" description="RNA polymerase sigma-70 region 2" evidence="5">
    <location>
        <begin position="15"/>
        <end position="78"/>
    </location>
</feature>
<evidence type="ECO:0000256" key="1">
    <source>
        <dbReference type="ARBA" id="ARBA00010641"/>
    </source>
</evidence>
<dbReference type="InterPro" id="IPR013249">
    <property type="entry name" value="RNA_pol_sigma70_r4_t2"/>
</dbReference>
<dbReference type="InterPro" id="IPR007627">
    <property type="entry name" value="RNA_pol_sigma70_r2"/>
</dbReference>
<comment type="caution">
    <text evidence="7">The sequence shown here is derived from an EMBL/GenBank/DDBJ whole genome shotgun (WGS) entry which is preliminary data.</text>
</comment>
<evidence type="ECO:0000313" key="8">
    <source>
        <dbReference type="Proteomes" id="UP001169242"/>
    </source>
</evidence>
<dbReference type="InterPro" id="IPR014284">
    <property type="entry name" value="RNA_pol_sigma-70_dom"/>
</dbReference>
<dbReference type="RefSeq" id="WP_271013288.1">
    <property type="nucleotide sequence ID" value="NZ_JAQIFT010000062.1"/>
</dbReference>
<keyword evidence="4" id="KW-0804">Transcription</keyword>
<dbReference type="EMBL" id="JAQIFT010000062">
    <property type="protein sequence ID" value="MDA3733469.1"/>
    <property type="molecule type" value="Genomic_DNA"/>
</dbReference>
<evidence type="ECO:0000259" key="6">
    <source>
        <dbReference type="Pfam" id="PF08281"/>
    </source>
</evidence>
<evidence type="ECO:0000256" key="3">
    <source>
        <dbReference type="ARBA" id="ARBA00023082"/>
    </source>
</evidence>
<dbReference type="Gene3D" id="1.10.1740.10">
    <property type="match status" value="1"/>
</dbReference>
<organism evidence="7 8">
    <name type="scientific">Holtiella tumoricola</name>
    <dbReference type="NCBI Taxonomy" id="3018743"/>
    <lineage>
        <taxon>Bacteria</taxon>
        <taxon>Bacillati</taxon>
        <taxon>Bacillota</taxon>
        <taxon>Clostridia</taxon>
        <taxon>Lachnospirales</taxon>
        <taxon>Cellulosilyticaceae</taxon>
        <taxon>Holtiella</taxon>
    </lineage>
</organism>
<protein>
    <submittedName>
        <fullName evidence="7">Sigma-70 family RNA polymerase sigma factor</fullName>
    </submittedName>
</protein>
<gene>
    <name evidence="7" type="ORF">PBV87_18475</name>
</gene>
<dbReference type="PANTHER" id="PTHR43133">
    <property type="entry name" value="RNA POLYMERASE ECF-TYPE SIGMA FACTO"/>
    <property type="match status" value="1"/>
</dbReference>
<sequence>MTKNMEYTPERITDLYNKYVDMVYRICFMFFKNEIDTEDAVQAIFMKVIEKEPTFASIEHEKAWLIVTAQNHCKNQLKHWWQKRIEFDSVAHDSVHHDEESGVLELVLKLPDKFKLPIYLHYYEGYSTDEIAQMLDVNASTLRSRLKKGRELLKLGIGGEGDE</sequence>
<keyword evidence="3" id="KW-0731">Sigma factor</keyword>
<evidence type="ECO:0000313" key="7">
    <source>
        <dbReference type="EMBL" id="MDA3733469.1"/>
    </source>
</evidence>
<reference evidence="7" key="1">
    <citation type="journal article" date="2023" name="Int. J. Syst. Evol. Microbiol.">
        <title>&lt;i&gt;Holtiella tumoricola&lt;/i&gt; gen. nov. sp. nov., isolated from a human clinical sample.</title>
        <authorList>
            <person name="Allen-Vercoe E."/>
            <person name="Daigneault M.C."/>
            <person name="Vancuren S.J."/>
            <person name="Cochrane K."/>
            <person name="O'Neal L.L."/>
            <person name="Sankaranarayanan K."/>
            <person name="Lawson P.A."/>
        </authorList>
    </citation>
    <scope>NUCLEOTIDE SEQUENCE</scope>
    <source>
        <strain evidence="7">CC70A</strain>
    </source>
</reference>
<dbReference type="Pfam" id="PF04542">
    <property type="entry name" value="Sigma70_r2"/>
    <property type="match status" value="1"/>
</dbReference>
<dbReference type="InterPro" id="IPR013325">
    <property type="entry name" value="RNA_pol_sigma_r2"/>
</dbReference>
<dbReference type="GO" id="GO:0016987">
    <property type="term" value="F:sigma factor activity"/>
    <property type="evidence" value="ECO:0007669"/>
    <property type="project" value="UniProtKB-KW"/>
</dbReference>
<comment type="similarity">
    <text evidence="1">Belongs to the sigma-70 factor family. ECF subfamily.</text>
</comment>
<feature type="domain" description="RNA polymerase sigma factor 70 region 4 type 2" evidence="6">
    <location>
        <begin position="103"/>
        <end position="153"/>
    </location>
</feature>
<dbReference type="Pfam" id="PF08281">
    <property type="entry name" value="Sigma70_r4_2"/>
    <property type="match status" value="1"/>
</dbReference>
<dbReference type="InterPro" id="IPR039425">
    <property type="entry name" value="RNA_pol_sigma-70-like"/>
</dbReference>
<evidence type="ECO:0000256" key="4">
    <source>
        <dbReference type="ARBA" id="ARBA00023163"/>
    </source>
</evidence>
<dbReference type="Gene3D" id="1.10.10.10">
    <property type="entry name" value="Winged helix-like DNA-binding domain superfamily/Winged helix DNA-binding domain"/>
    <property type="match status" value="1"/>
</dbReference>
<dbReference type="SUPFAM" id="SSF88946">
    <property type="entry name" value="Sigma2 domain of RNA polymerase sigma factors"/>
    <property type="match status" value="1"/>
</dbReference>
<dbReference type="AlphaFoldDB" id="A0AA42DQG2"/>
<evidence type="ECO:0000259" key="5">
    <source>
        <dbReference type="Pfam" id="PF04542"/>
    </source>
</evidence>
<dbReference type="GO" id="GO:0006352">
    <property type="term" value="P:DNA-templated transcription initiation"/>
    <property type="evidence" value="ECO:0007669"/>
    <property type="project" value="InterPro"/>
</dbReference>